<dbReference type="Proteomes" id="UP001596160">
    <property type="component" value="Unassembled WGS sequence"/>
</dbReference>
<evidence type="ECO:0000259" key="1">
    <source>
        <dbReference type="Pfam" id="PF04149"/>
    </source>
</evidence>
<dbReference type="EMBL" id="JBHSKP010000013">
    <property type="protein sequence ID" value="MFC5154171.1"/>
    <property type="molecule type" value="Genomic_DNA"/>
</dbReference>
<comment type="caution">
    <text evidence="2">The sequence shown here is derived from an EMBL/GenBank/DDBJ whole genome shotgun (WGS) entry which is preliminary data.</text>
</comment>
<gene>
    <name evidence="2" type="ORF">ACFPRH_20765</name>
</gene>
<name>A0ABW0AM56_9ACTN</name>
<dbReference type="Pfam" id="PF04149">
    <property type="entry name" value="DUF397"/>
    <property type="match status" value="1"/>
</dbReference>
<evidence type="ECO:0000313" key="3">
    <source>
        <dbReference type="Proteomes" id="UP001596160"/>
    </source>
</evidence>
<keyword evidence="3" id="KW-1185">Reference proteome</keyword>
<organism evidence="2 3">
    <name type="scientific">Streptomyces amakusaensis</name>
    <dbReference type="NCBI Taxonomy" id="67271"/>
    <lineage>
        <taxon>Bacteria</taxon>
        <taxon>Bacillati</taxon>
        <taxon>Actinomycetota</taxon>
        <taxon>Actinomycetes</taxon>
        <taxon>Kitasatosporales</taxon>
        <taxon>Streptomycetaceae</taxon>
        <taxon>Streptomyces</taxon>
    </lineage>
</organism>
<dbReference type="RefSeq" id="WP_344480083.1">
    <property type="nucleotide sequence ID" value="NZ_BAAASB010000014.1"/>
</dbReference>
<proteinExistence type="predicted"/>
<dbReference type="InterPro" id="IPR007278">
    <property type="entry name" value="DUF397"/>
</dbReference>
<sequence>MTHHPKPDPADLDLTQVAWVVSSHSGGGGDCVMMGTAAGHVLIGDTKNPTHTPLVVTSPKIRSFLRSVREGQFDRRTQTG</sequence>
<protein>
    <submittedName>
        <fullName evidence="2">DUF397 domain-containing protein</fullName>
    </submittedName>
</protein>
<reference evidence="3" key="1">
    <citation type="journal article" date="2019" name="Int. J. Syst. Evol. Microbiol.">
        <title>The Global Catalogue of Microorganisms (GCM) 10K type strain sequencing project: providing services to taxonomists for standard genome sequencing and annotation.</title>
        <authorList>
            <consortium name="The Broad Institute Genomics Platform"/>
            <consortium name="The Broad Institute Genome Sequencing Center for Infectious Disease"/>
            <person name="Wu L."/>
            <person name="Ma J."/>
        </authorList>
    </citation>
    <scope>NUCLEOTIDE SEQUENCE [LARGE SCALE GENOMIC DNA]</scope>
    <source>
        <strain evidence="3">PCU 266</strain>
    </source>
</reference>
<evidence type="ECO:0000313" key="2">
    <source>
        <dbReference type="EMBL" id="MFC5154171.1"/>
    </source>
</evidence>
<feature type="domain" description="DUF397" evidence="1">
    <location>
        <begin position="18"/>
        <end position="69"/>
    </location>
</feature>
<accession>A0ABW0AM56</accession>